<keyword evidence="2 10" id="KW-0813">Transport</keyword>
<evidence type="ECO:0000256" key="4">
    <source>
        <dbReference type="ARBA" id="ARBA00022496"/>
    </source>
</evidence>
<dbReference type="Gene3D" id="3.55.50.30">
    <property type="match status" value="1"/>
</dbReference>
<proteinExistence type="inferred from homology"/>
<dbReference type="RefSeq" id="WP_261697467.1">
    <property type="nucleotide sequence ID" value="NZ_CP104694.1"/>
</dbReference>
<sequence length="936" mass="102492">MLLAIPVGSGLAADGDAGAKQVRAWEIPAGPLAESLTQLAQQGNVQLLFDPALVAGRSVPALKGKWPPAKALQRLLRRSGLTARAIESDTFVISAAPAPRVSLRIERTTTDLPTVEVTEPHARVEHWTGFTSGTVITRAEIERSGAVTLSDLLRSQPGLEISRTELMASQPDATYSHGGAAGAASVGMRGLGAKSTLVLIEGRRMANYGLTQGGFGAVVDVNSIPLGLIESVEILREGASTRYGADAIGGVINLHLRHAFEGIDLSATAGTSQYGDGSHTGATAALGDTMGENRYLLYADYTRRYPLIGKQRDWYTQDKRRIGLWDQRSYHSYPGTFIPIDESGELPPNWIALPGCPQDSLNDEGVCVMDSAKYASLQTDFLSKSGSLRITREIDESVEIHADLRWTQVTQQQQARPEVRTVEISDGIPGITDLPGLLDYAFADLGPVRERTVSTSRGITFGAKGDWLGWQWTTDLSLQQNRTADRVSGVLLSTTGYNYFGPNSPEILEAMSPTIHRSGRNTQHEWVGDATRSLWDLKGGPIEVELGANARHISIYDVPSTLLNIPDNVATGLVSYPQTTTDNAAAAYAQATLPFLPRFTTELGWRIDKGRASAAASSPKVALRWTPTDTILLRGTAVDGYRPPMAIERERPEGDISIQTIRIPKNLAPCATPIFVGTTGIDCSLQVSTHSNPELAAETSRSYNVGVVYTPMTDLNLSLDLYNITRRKEIANLPVAYALLNTERFPGFTERNENGVLTGLHVYPVNFGYTKSRGLDFSGEYRFEDSALNEYTVRMDATYVLRRELLVEGDTIAERYAGYESAPKFRGRLDFDFIRAPWAATAGLVYVGPYRNYLFESDYVTCSEEQKAADKCVTPGFFTLNLNLRYAPSDHWSLALNIGNALDHEPTYYGPYSANYNVNFDDPIGRSYTLTFRYRH</sequence>
<evidence type="ECO:0000256" key="10">
    <source>
        <dbReference type="PROSITE-ProRule" id="PRU01360"/>
    </source>
</evidence>
<evidence type="ECO:0000256" key="8">
    <source>
        <dbReference type="ARBA" id="ARBA00023136"/>
    </source>
</evidence>
<dbReference type="InterPro" id="IPR039426">
    <property type="entry name" value="TonB-dep_rcpt-like"/>
</dbReference>
<dbReference type="Pfam" id="PF07715">
    <property type="entry name" value="Plug"/>
    <property type="match status" value="1"/>
</dbReference>
<dbReference type="Pfam" id="PF00593">
    <property type="entry name" value="TonB_dep_Rec_b-barrel"/>
    <property type="match status" value="1"/>
</dbReference>
<dbReference type="SUPFAM" id="SSF56935">
    <property type="entry name" value="Porins"/>
    <property type="match status" value="1"/>
</dbReference>
<dbReference type="Proteomes" id="UP001064632">
    <property type="component" value="Chromosome"/>
</dbReference>
<dbReference type="InterPro" id="IPR000531">
    <property type="entry name" value="Beta-barrel_TonB"/>
</dbReference>
<evidence type="ECO:0000256" key="5">
    <source>
        <dbReference type="ARBA" id="ARBA00022692"/>
    </source>
</evidence>
<keyword evidence="3 10" id="KW-1134">Transmembrane beta strand</keyword>
<keyword evidence="7 11" id="KW-0798">TonB box</keyword>
<keyword evidence="5 10" id="KW-0812">Transmembrane</keyword>
<dbReference type="InterPro" id="IPR012910">
    <property type="entry name" value="Plug_dom"/>
</dbReference>
<gene>
    <name evidence="13" type="ORF">N4264_13035</name>
</gene>
<comment type="subcellular location">
    <subcellularLocation>
        <location evidence="1 10">Cell outer membrane</location>
        <topology evidence="1 10">Multi-pass membrane protein</topology>
    </subcellularLocation>
</comment>
<dbReference type="InterPro" id="IPR011662">
    <property type="entry name" value="Secretin/TonB_short_N"/>
</dbReference>
<dbReference type="PANTHER" id="PTHR47234">
    <property type="match status" value="1"/>
</dbReference>
<dbReference type="SMART" id="SM00965">
    <property type="entry name" value="STN"/>
    <property type="match status" value="1"/>
</dbReference>
<protein>
    <submittedName>
        <fullName evidence="13">TonB-dependent receptor</fullName>
    </submittedName>
</protein>
<keyword evidence="4" id="KW-0410">Iron transport</keyword>
<evidence type="ECO:0000256" key="3">
    <source>
        <dbReference type="ARBA" id="ARBA00022452"/>
    </source>
</evidence>
<evidence type="ECO:0000256" key="11">
    <source>
        <dbReference type="RuleBase" id="RU003357"/>
    </source>
</evidence>
<comment type="similarity">
    <text evidence="10 11">Belongs to the TonB-dependent receptor family.</text>
</comment>
<keyword evidence="8 10" id="KW-0472">Membrane</keyword>
<dbReference type="EMBL" id="CP104694">
    <property type="protein sequence ID" value="UXI70519.1"/>
    <property type="molecule type" value="Genomic_DNA"/>
</dbReference>
<dbReference type="CDD" id="cd01347">
    <property type="entry name" value="ligand_gated_channel"/>
    <property type="match status" value="1"/>
</dbReference>
<keyword evidence="13" id="KW-0675">Receptor</keyword>
<keyword evidence="6" id="KW-0408">Iron</keyword>
<dbReference type="PANTHER" id="PTHR47234:SF2">
    <property type="entry name" value="TONB-DEPENDENT RECEPTOR"/>
    <property type="match status" value="1"/>
</dbReference>
<accession>A0ABY6BKI0</accession>
<keyword evidence="4" id="KW-0406">Ion transport</keyword>
<dbReference type="Gene3D" id="2.170.130.10">
    <property type="entry name" value="TonB-dependent receptor, plug domain"/>
    <property type="match status" value="1"/>
</dbReference>
<feature type="domain" description="Secretin/TonB short N-terminal" evidence="12">
    <location>
        <begin position="45"/>
        <end position="96"/>
    </location>
</feature>
<organism evidence="13 14">
    <name type="scientific">Tahibacter amnicola</name>
    <dbReference type="NCBI Taxonomy" id="2976241"/>
    <lineage>
        <taxon>Bacteria</taxon>
        <taxon>Pseudomonadati</taxon>
        <taxon>Pseudomonadota</taxon>
        <taxon>Gammaproteobacteria</taxon>
        <taxon>Lysobacterales</taxon>
        <taxon>Rhodanobacteraceae</taxon>
        <taxon>Tahibacter</taxon>
    </lineage>
</organism>
<dbReference type="Gene3D" id="2.40.170.20">
    <property type="entry name" value="TonB-dependent receptor, beta-barrel domain"/>
    <property type="match status" value="1"/>
</dbReference>
<evidence type="ECO:0000313" key="13">
    <source>
        <dbReference type="EMBL" id="UXI70519.1"/>
    </source>
</evidence>
<evidence type="ECO:0000256" key="2">
    <source>
        <dbReference type="ARBA" id="ARBA00022448"/>
    </source>
</evidence>
<evidence type="ECO:0000256" key="1">
    <source>
        <dbReference type="ARBA" id="ARBA00004571"/>
    </source>
</evidence>
<evidence type="ECO:0000256" key="7">
    <source>
        <dbReference type="ARBA" id="ARBA00023077"/>
    </source>
</evidence>
<dbReference type="PROSITE" id="PS52016">
    <property type="entry name" value="TONB_DEPENDENT_REC_3"/>
    <property type="match status" value="1"/>
</dbReference>
<evidence type="ECO:0000256" key="6">
    <source>
        <dbReference type="ARBA" id="ARBA00023004"/>
    </source>
</evidence>
<evidence type="ECO:0000313" key="14">
    <source>
        <dbReference type="Proteomes" id="UP001064632"/>
    </source>
</evidence>
<dbReference type="InterPro" id="IPR037066">
    <property type="entry name" value="Plug_dom_sf"/>
</dbReference>
<reference evidence="13" key="1">
    <citation type="submission" date="2022-09" db="EMBL/GenBank/DDBJ databases">
        <title>Tahibacter sp. nov., isolated from a fresh water.</title>
        <authorList>
            <person name="Baek J.H."/>
            <person name="Lee J.K."/>
            <person name="Kim J.M."/>
            <person name="Jeon C.O."/>
        </authorList>
    </citation>
    <scope>NUCLEOTIDE SEQUENCE</scope>
    <source>
        <strain evidence="13">W38</strain>
    </source>
</reference>
<name>A0ABY6BKI0_9GAMM</name>
<keyword evidence="9 10" id="KW-0998">Cell outer membrane</keyword>
<keyword evidence="14" id="KW-1185">Reference proteome</keyword>
<evidence type="ECO:0000259" key="12">
    <source>
        <dbReference type="SMART" id="SM00965"/>
    </source>
</evidence>
<dbReference type="InterPro" id="IPR036942">
    <property type="entry name" value="Beta-barrel_TonB_sf"/>
</dbReference>
<evidence type="ECO:0000256" key="9">
    <source>
        <dbReference type="ARBA" id="ARBA00023237"/>
    </source>
</evidence>